<feature type="repeat" description="TPR" evidence="3">
    <location>
        <begin position="274"/>
        <end position="307"/>
    </location>
</feature>
<feature type="repeat" description="TPR" evidence="3">
    <location>
        <begin position="206"/>
        <end position="239"/>
    </location>
</feature>
<evidence type="ECO:0000313" key="5">
    <source>
        <dbReference type="Proteomes" id="UP000321816"/>
    </source>
</evidence>
<organism evidence="4 5">
    <name type="scientific">Alkalicoccus halolimnae</name>
    <dbReference type="NCBI Taxonomy" id="1667239"/>
    <lineage>
        <taxon>Bacteria</taxon>
        <taxon>Bacillati</taxon>
        <taxon>Bacillota</taxon>
        <taxon>Bacilli</taxon>
        <taxon>Bacillales</taxon>
        <taxon>Bacillaceae</taxon>
        <taxon>Alkalicoccus</taxon>
    </lineage>
</organism>
<dbReference type="PROSITE" id="PS50005">
    <property type="entry name" value="TPR"/>
    <property type="match status" value="4"/>
</dbReference>
<feature type="repeat" description="TPR" evidence="3">
    <location>
        <begin position="376"/>
        <end position="409"/>
    </location>
</feature>
<dbReference type="PANTHER" id="PTHR44227">
    <property type="match status" value="1"/>
</dbReference>
<proteinExistence type="predicted"/>
<keyword evidence="1" id="KW-0677">Repeat</keyword>
<dbReference type="InterPro" id="IPR052346">
    <property type="entry name" value="O-mannosyl-transferase_TMTC"/>
</dbReference>
<evidence type="ECO:0000256" key="3">
    <source>
        <dbReference type="PROSITE-ProRule" id="PRU00339"/>
    </source>
</evidence>
<gene>
    <name evidence="4" type="ORF">FTX54_008060</name>
</gene>
<dbReference type="EMBL" id="CP144914">
    <property type="protein sequence ID" value="WWD81479.1"/>
    <property type="molecule type" value="Genomic_DNA"/>
</dbReference>
<dbReference type="SUPFAM" id="SSF48452">
    <property type="entry name" value="TPR-like"/>
    <property type="match status" value="2"/>
</dbReference>
<dbReference type="Pfam" id="PF13424">
    <property type="entry name" value="TPR_12"/>
    <property type="match status" value="1"/>
</dbReference>
<keyword evidence="5" id="KW-1185">Reference proteome</keyword>
<accession>A0A5C7FAB0</accession>
<evidence type="ECO:0000313" key="4">
    <source>
        <dbReference type="EMBL" id="WWD81479.1"/>
    </source>
</evidence>
<name>A0A5C7FAB0_9BACI</name>
<dbReference type="Pfam" id="PF14559">
    <property type="entry name" value="TPR_19"/>
    <property type="match status" value="2"/>
</dbReference>
<dbReference type="Gene3D" id="1.25.40.10">
    <property type="entry name" value="Tetratricopeptide repeat domain"/>
    <property type="match status" value="3"/>
</dbReference>
<reference evidence="4 5" key="1">
    <citation type="submission" date="2024-01" db="EMBL/GenBank/DDBJ databases">
        <title>Complete Genome Sequence of Alkalicoccus halolimnae BZ-SZ-XJ29T, a Moderately Halophilic Bacterium Isolated from a Salt Lake.</title>
        <authorList>
            <person name="Zhao B."/>
        </authorList>
    </citation>
    <scope>NUCLEOTIDE SEQUENCE [LARGE SCALE GENOMIC DNA]</scope>
    <source>
        <strain evidence="4 5">BZ-SZ-XJ29</strain>
    </source>
</reference>
<protein>
    <submittedName>
        <fullName evidence="4">Tetratricopeptide repeat protein</fullName>
    </submittedName>
</protein>
<dbReference type="Proteomes" id="UP000321816">
    <property type="component" value="Chromosome"/>
</dbReference>
<feature type="repeat" description="TPR" evidence="3">
    <location>
        <begin position="240"/>
        <end position="273"/>
    </location>
</feature>
<dbReference type="InterPro" id="IPR019734">
    <property type="entry name" value="TPR_rpt"/>
</dbReference>
<dbReference type="InterPro" id="IPR011990">
    <property type="entry name" value="TPR-like_helical_dom_sf"/>
</dbReference>
<evidence type="ECO:0000256" key="1">
    <source>
        <dbReference type="ARBA" id="ARBA00022737"/>
    </source>
</evidence>
<keyword evidence="2 3" id="KW-0802">TPR repeat</keyword>
<dbReference type="SMART" id="SM00028">
    <property type="entry name" value="TPR"/>
    <property type="match status" value="6"/>
</dbReference>
<dbReference type="AlphaFoldDB" id="A0A5C7FAB0"/>
<sequence length="420" mass="48279">MDETLQEAIKLIETGFHEDGLEKVEKMITEADDETKRTIAELYFELGLVDRALELAEELMFKYPDQGELFAFASECYIELGKEEEALDMLNEIKKDDPAFLQAQLLLADLYESEGLEEVAETKLLDALKIMPDESILQLGLAEFYLNRGDYQEAISYFKQAVYSGKLPEDLPIDPHVRLAEAFSATGQFEDALENYKEGLKKDQTPDGLFGFGFTALQLEDYTTAIDSFNTLLEQDPDYTSAYGSLAKAYMAIKKWEEARETLKEGINRDEYNEELYLQMAKLQLSQGEGEDGREFLKKVIAMNPSNVSAVQEALYYYDDTEDYEEMIELIRFLDDYNEFDPLYERFRAKALFEENDINGAAQAMDVALSTLSRDERLLEDAAVVYLANRQKEKALPLLEEVLKLDPEREDIRRRIEELI</sequence>
<dbReference type="OrthoDB" id="2080803at2"/>
<dbReference type="PANTHER" id="PTHR44227:SF3">
    <property type="entry name" value="PROTEIN O-MANNOSYL-TRANSFERASE TMTC4"/>
    <property type="match status" value="1"/>
</dbReference>
<evidence type="ECO:0000256" key="2">
    <source>
        <dbReference type="ARBA" id="ARBA00022803"/>
    </source>
</evidence>
<dbReference type="RefSeq" id="WP_147804781.1">
    <property type="nucleotide sequence ID" value="NZ_CP144914.1"/>
</dbReference>
<dbReference type="KEGG" id="ahal:FTX54_008060"/>